<dbReference type="Pfam" id="PF13472">
    <property type="entry name" value="Lipase_GDSL_2"/>
    <property type="match status" value="1"/>
</dbReference>
<keyword evidence="1" id="KW-0732">Signal</keyword>
<dbReference type="Gene3D" id="3.40.50.1110">
    <property type="entry name" value="SGNH hydrolase"/>
    <property type="match status" value="1"/>
</dbReference>
<dbReference type="InterPro" id="IPR029058">
    <property type="entry name" value="AB_hydrolase_fold"/>
</dbReference>
<evidence type="ECO:0000259" key="2">
    <source>
        <dbReference type="Pfam" id="PF13472"/>
    </source>
</evidence>
<feature type="domain" description="SGNH hydrolase-type esterase" evidence="2">
    <location>
        <begin position="348"/>
        <end position="510"/>
    </location>
</feature>
<evidence type="ECO:0000313" key="4">
    <source>
        <dbReference type="EMBL" id="SDI46246.1"/>
    </source>
</evidence>
<dbReference type="EMBL" id="FNCG01000021">
    <property type="protein sequence ID" value="SDI46246.1"/>
    <property type="molecule type" value="Genomic_DNA"/>
</dbReference>
<dbReference type="AlphaFoldDB" id="A0A1G8KS96"/>
<evidence type="ECO:0000256" key="1">
    <source>
        <dbReference type="SAM" id="SignalP"/>
    </source>
</evidence>
<dbReference type="SUPFAM" id="SSF52266">
    <property type="entry name" value="SGNH hydrolase"/>
    <property type="match status" value="1"/>
</dbReference>
<reference evidence="5" key="1">
    <citation type="submission" date="2016-10" db="EMBL/GenBank/DDBJ databases">
        <authorList>
            <person name="Varghese N."/>
            <person name="Submissions S."/>
        </authorList>
    </citation>
    <scope>NUCLEOTIDE SEQUENCE [LARGE SCALE GENOMIC DNA]</scope>
    <source>
        <strain evidence="5">Gh-67</strain>
    </source>
</reference>
<dbReference type="SUPFAM" id="SSF53474">
    <property type="entry name" value="alpha/beta-Hydrolases"/>
    <property type="match status" value="1"/>
</dbReference>
<dbReference type="CDD" id="cd04501">
    <property type="entry name" value="SGNH_hydrolase_like_4"/>
    <property type="match status" value="1"/>
</dbReference>
<dbReference type="Gene3D" id="3.40.50.1820">
    <property type="entry name" value="alpha/beta hydrolase"/>
    <property type="match status" value="1"/>
</dbReference>
<gene>
    <name evidence="4" type="ORF">SAMN05192573_12156</name>
</gene>
<organism evidence="4 5">
    <name type="scientific">Mucilaginibacter gossypii</name>
    <dbReference type="NCBI Taxonomy" id="551996"/>
    <lineage>
        <taxon>Bacteria</taxon>
        <taxon>Pseudomonadati</taxon>
        <taxon>Bacteroidota</taxon>
        <taxon>Sphingobacteriia</taxon>
        <taxon>Sphingobacteriales</taxon>
        <taxon>Sphingobacteriaceae</taxon>
        <taxon>Mucilaginibacter</taxon>
    </lineage>
</organism>
<proteinExistence type="predicted"/>
<dbReference type="RefSeq" id="WP_091175070.1">
    <property type="nucleotide sequence ID" value="NZ_FNCG01000021.1"/>
</dbReference>
<dbReference type="InterPro" id="IPR013830">
    <property type="entry name" value="SGNH_hydro"/>
</dbReference>
<accession>A0A1G8KS96</accession>
<feature type="domain" description="BD-FAE-like" evidence="3">
    <location>
        <begin position="143"/>
        <end position="193"/>
    </location>
</feature>
<dbReference type="STRING" id="551996.SAMN05192573_12156"/>
<dbReference type="InterPro" id="IPR051532">
    <property type="entry name" value="Ester_Hydrolysis_Enzymes"/>
</dbReference>
<protein>
    <submittedName>
        <fullName evidence="4">Acetyl esterase/lipase</fullName>
    </submittedName>
</protein>
<evidence type="ECO:0000259" key="3">
    <source>
        <dbReference type="Pfam" id="PF20434"/>
    </source>
</evidence>
<keyword evidence="5" id="KW-1185">Reference proteome</keyword>
<dbReference type="GO" id="GO:0004622">
    <property type="term" value="F:phosphatidylcholine lysophospholipase activity"/>
    <property type="evidence" value="ECO:0007669"/>
    <property type="project" value="TreeGrafter"/>
</dbReference>
<dbReference type="InterPro" id="IPR049492">
    <property type="entry name" value="BD-FAE-like_dom"/>
</dbReference>
<dbReference type="Proteomes" id="UP000199705">
    <property type="component" value="Unassembled WGS sequence"/>
</dbReference>
<dbReference type="PANTHER" id="PTHR30383">
    <property type="entry name" value="THIOESTERASE 1/PROTEASE 1/LYSOPHOSPHOLIPASE L1"/>
    <property type="match status" value="1"/>
</dbReference>
<dbReference type="InterPro" id="IPR036514">
    <property type="entry name" value="SGNH_hydro_sf"/>
</dbReference>
<evidence type="ECO:0000313" key="5">
    <source>
        <dbReference type="Proteomes" id="UP000199705"/>
    </source>
</evidence>
<name>A0A1G8KS96_9SPHI</name>
<dbReference type="Pfam" id="PF20434">
    <property type="entry name" value="BD-FAE"/>
    <property type="match status" value="1"/>
</dbReference>
<dbReference type="PANTHER" id="PTHR30383:SF5">
    <property type="entry name" value="SGNH HYDROLASE-TYPE ESTERASE DOMAIN-CONTAINING PROTEIN"/>
    <property type="match status" value="1"/>
</dbReference>
<feature type="chain" id="PRO_5011775785" evidence="1">
    <location>
        <begin position="20"/>
        <end position="526"/>
    </location>
</feature>
<feature type="signal peptide" evidence="1">
    <location>
        <begin position="1"/>
        <end position="19"/>
    </location>
</feature>
<sequence>MKLKLIGTLLLLSALCVQAQQKVIPLYPGAAPGSENWIWNEGESDNNAFNTKVVYNVTRPSLGVFLPDSSIATGTAVVICPGGGFHTLSINSEGYDVAKWLNKQGVACFVLKYRLAHSLTNDPVKELVAKMSQKDFPKQVAPIIPLAIADARAALTYVREHASEYHVSPQRIGIMGFSAGGTLAGAAAFNYTAANKPDFDAPIYAYVPPELISKIPDDAPPMFIAAATDDQLGLAPHSIELYSKWLASKHSAELHMYAKGGHGFGMRKQNLPTDNWIDRFNEWLDLKGFLKPIDPKVKTVKERADQWEAYHKQWEDAFHKDWANMTRYQADNEKVKASAPNPKSVVYMGDSITDFWISRDSTFWSDKPYFDRGISGQTTTQMLVRFRDDVIDLKPGAVVILAGINDIAQNNGPIAIEDIFGNIQSMALLAKAANIKVVLCSVLPAYAFPWRPGMEPAQKVVQLNAMIKAFADANKMVYVDYHSAMADERKGLPKNLAADGVHPTVEGYRLMEPLVEKGIAEALKRK</sequence>